<reference evidence="2 3" key="1">
    <citation type="submission" date="2021-06" db="EMBL/GenBank/DDBJ databases">
        <title>Halomicroarcula sp. a new haloarchaeum isolated from saline soil.</title>
        <authorList>
            <person name="Duran-Viseras A."/>
            <person name="Sanchez-Porro C."/>
            <person name="Ventosa A."/>
        </authorList>
    </citation>
    <scope>NUCLEOTIDE SEQUENCE [LARGE SCALE GENOMIC DNA]</scope>
    <source>
        <strain evidence="2 3">F27</strain>
    </source>
</reference>
<feature type="region of interest" description="Disordered" evidence="1">
    <location>
        <begin position="282"/>
        <end position="316"/>
    </location>
</feature>
<dbReference type="AlphaFoldDB" id="A0AAW4PFS5"/>
<name>A0AAW4PFS5_9EURY</name>
<feature type="compositionally biased region" description="Basic and acidic residues" evidence="1">
    <location>
        <begin position="301"/>
        <end position="316"/>
    </location>
</feature>
<evidence type="ECO:0000313" key="3">
    <source>
        <dbReference type="Proteomes" id="UP001430455"/>
    </source>
</evidence>
<accession>A0AAW4PFS5</accession>
<feature type="region of interest" description="Disordered" evidence="1">
    <location>
        <begin position="1"/>
        <end position="45"/>
    </location>
</feature>
<comment type="caution">
    <text evidence="2">The sequence shown here is derived from an EMBL/GenBank/DDBJ whole genome shotgun (WGS) entry which is preliminary data.</text>
</comment>
<sequence length="332" mass="36498">MKTRTSICVTDRNPEFDPADIRGTASSDPEAASANREALSGNYPGDDIADDSGTCRTCWRETPDGRPQCPFCAQNDVAEPTVEGGETTEEWSFGRVVIAVVEATSKYHARALGAAAFAVSDDLTTDAETRADVKCRAAFDTEPAPQLTMGWPALPDTVRVDAAVGQTILSTAVEKTEWDDAQPESVLFVEDGDGLEEYSEFDALETLVEENDEDYWLVPGIVQRYAAGESVDTASEFDCVACQEPTPHSSAGRDGIGSYPIAGRSIWTCDACGQPRFVDDVASERDQESPREWVPEGVSYEDAHAGEPLPHEREFDQQIMDYYERHERYPWE</sequence>
<evidence type="ECO:0000313" key="2">
    <source>
        <dbReference type="EMBL" id="MBX0296814.1"/>
    </source>
</evidence>
<dbReference type="Proteomes" id="UP001430455">
    <property type="component" value="Unassembled WGS sequence"/>
</dbReference>
<organism evidence="2 3">
    <name type="scientific">Haloarcula nitratireducens</name>
    <dbReference type="NCBI Taxonomy" id="2487749"/>
    <lineage>
        <taxon>Archaea</taxon>
        <taxon>Methanobacteriati</taxon>
        <taxon>Methanobacteriota</taxon>
        <taxon>Stenosarchaea group</taxon>
        <taxon>Halobacteria</taxon>
        <taxon>Halobacteriales</taxon>
        <taxon>Haloarculaceae</taxon>
        <taxon>Haloarcula</taxon>
    </lineage>
</organism>
<feature type="compositionally biased region" description="Basic and acidic residues" evidence="1">
    <location>
        <begin position="282"/>
        <end position="294"/>
    </location>
</feature>
<gene>
    <name evidence="2" type="ORF">EGH23_18200</name>
</gene>
<protein>
    <submittedName>
        <fullName evidence="2">Uncharacterized protein</fullName>
    </submittedName>
</protein>
<proteinExistence type="predicted"/>
<dbReference type="EMBL" id="RKLT01000010">
    <property type="protein sequence ID" value="MBX0296814.1"/>
    <property type="molecule type" value="Genomic_DNA"/>
</dbReference>
<dbReference type="RefSeq" id="WP_220581404.1">
    <property type="nucleotide sequence ID" value="NZ_RKLT01000010.1"/>
</dbReference>
<keyword evidence="3" id="KW-1185">Reference proteome</keyword>
<evidence type="ECO:0000256" key="1">
    <source>
        <dbReference type="SAM" id="MobiDB-lite"/>
    </source>
</evidence>